<evidence type="ECO:0000313" key="4">
    <source>
        <dbReference type="Proteomes" id="UP000825002"/>
    </source>
</evidence>
<evidence type="ECO:0000256" key="2">
    <source>
        <dbReference type="SAM" id="Phobius"/>
    </source>
</evidence>
<feature type="region of interest" description="Disordered" evidence="1">
    <location>
        <begin position="495"/>
        <end position="549"/>
    </location>
</feature>
<feature type="compositionally biased region" description="Basic residues" evidence="1">
    <location>
        <begin position="533"/>
        <end position="543"/>
    </location>
</feature>
<feature type="non-terminal residue" evidence="3">
    <location>
        <position position="1"/>
    </location>
</feature>
<gene>
    <name evidence="3" type="ORF">GZH46_01207</name>
</gene>
<organism evidence="3 4">
    <name type="scientific">Fragariocoptes setiger</name>
    <dbReference type="NCBI Taxonomy" id="1670756"/>
    <lineage>
        <taxon>Eukaryota</taxon>
        <taxon>Metazoa</taxon>
        <taxon>Ecdysozoa</taxon>
        <taxon>Arthropoda</taxon>
        <taxon>Chelicerata</taxon>
        <taxon>Arachnida</taxon>
        <taxon>Acari</taxon>
        <taxon>Acariformes</taxon>
        <taxon>Trombidiformes</taxon>
        <taxon>Prostigmata</taxon>
        <taxon>Eupodina</taxon>
        <taxon>Eriophyoidea</taxon>
        <taxon>Phytoptidae</taxon>
        <taxon>Fragariocoptes</taxon>
    </lineage>
</organism>
<proteinExistence type="predicted"/>
<accession>A0ABQ7SA25</accession>
<sequence>LANSNKIIQNVLSDSRNKEIYRYLVGDKGSERIYEIERAKRLATSWTSTESIISSIIACHPERHYYADYANVRWFNHSTARYNHDYMCTFDASDSPVAWLPSASSTPVSGGGLIDKALFIFYHDGQYDFIDQTSSSTSPAQTKHGTISDYDSRWKRSLNSPSCPDLTQYSASPNSAFRKQIKLGPLSSLTYIDNYLYLFYFNHTYKIQYPDVSSTYPSNLKPVNDKFETTIDVALYNNRHHRGPVRAITSFRHEGTTKLIYTAVYKNRTFHALCVLPCSQTIYNETSPPDTGASIIPDDYVDWSTCQRIVTFIGFVYTLHKYDEIVFSHPNPYMFITEPPIPASAIFADGNFFYFFSLSNTMYVAEADDSDCTQLKFKSAVHEFRATQFLGQSKPPFHYEQRFYYNYTTSKKNSTTRIIRPAGWTIDFDYMTPFDRPPSVYDRKTLLILVLTIVIVIIILVSILALVACFNVWRRKTPSAKVLFVSRMSSVRSSKLHSKAATDQQQQQAKSGGGKKSKSRNKRDKSSRSSSLKPRKKWKRKSSSKSEPI</sequence>
<name>A0ABQ7SA25_9ACAR</name>
<keyword evidence="4" id="KW-1185">Reference proteome</keyword>
<keyword evidence="2" id="KW-0472">Membrane</keyword>
<dbReference type="EMBL" id="JAIFTH010000191">
    <property type="protein sequence ID" value="KAG9510259.1"/>
    <property type="molecule type" value="Genomic_DNA"/>
</dbReference>
<dbReference type="Proteomes" id="UP000825002">
    <property type="component" value="Unassembled WGS sequence"/>
</dbReference>
<evidence type="ECO:0000256" key="1">
    <source>
        <dbReference type="SAM" id="MobiDB-lite"/>
    </source>
</evidence>
<protein>
    <submittedName>
        <fullName evidence="3">Uncharacterized protein</fullName>
    </submittedName>
</protein>
<feature type="compositionally biased region" description="Basic residues" evidence="1">
    <location>
        <begin position="513"/>
        <end position="525"/>
    </location>
</feature>
<feature type="non-terminal residue" evidence="3">
    <location>
        <position position="549"/>
    </location>
</feature>
<evidence type="ECO:0000313" key="3">
    <source>
        <dbReference type="EMBL" id="KAG9510259.1"/>
    </source>
</evidence>
<comment type="caution">
    <text evidence="3">The sequence shown here is derived from an EMBL/GenBank/DDBJ whole genome shotgun (WGS) entry which is preliminary data.</text>
</comment>
<keyword evidence="2" id="KW-1133">Transmembrane helix</keyword>
<reference evidence="3 4" key="1">
    <citation type="submission" date="2020-10" db="EMBL/GenBank/DDBJ databases">
        <authorList>
            <person name="Klimov P.B."/>
            <person name="Dyachkov S.M."/>
            <person name="Chetverikov P.E."/>
        </authorList>
    </citation>
    <scope>NUCLEOTIDE SEQUENCE [LARGE SCALE GENOMIC DNA]</scope>
    <source>
        <strain evidence="3">BMOC 18-1129-001#AD2665</strain>
        <tissue evidence="3">Entire mites</tissue>
    </source>
</reference>
<keyword evidence="2" id="KW-0812">Transmembrane</keyword>
<feature type="transmembrane region" description="Helical" evidence="2">
    <location>
        <begin position="446"/>
        <end position="473"/>
    </location>
</feature>